<gene>
    <name evidence="1" type="ORF">GCM10023184_03720</name>
</gene>
<reference evidence="2" key="1">
    <citation type="journal article" date="2019" name="Int. J. Syst. Evol. Microbiol.">
        <title>The Global Catalogue of Microorganisms (GCM) 10K type strain sequencing project: providing services to taxonomists for standard genome sequencing and annotation.</title>
        <authorList>
            <consortium name="The Broad Institute Genomics Platform"/>
            <consortium name="The Broad Institute Genome Sequencing Center for Infectious Disease"/>
            <person name="Wu L."/>
            <person name="Ma J."/>
        </authorList>
    </citation>
    <scope>NUCLEOTIDE SEQUENCE [LARGE SCALE GENOMIC DNA]</scope>
    <source>
        <strain evidence="2">JCM 17919</strain>
    </source>
</reference>
<dbReference type="PANTHER" id="PTHR30605:SF0">
    <property type="entry name" value="ANHYDRO-N-ACETYLMURAMIC ACID KINASE"/>
    <property type="match status" value="1"/>
</dbReference>
<dbReference type="Pfam" id="PF03702">
    <property type="entry name" value="AnmK"/>
    <property type="match status" value="1"/>
</dbReference>
<protein>
    <submittedName>
        <fullName evidence="1">Anhydro-N-acetylmuramic acid kinase</fullName>
    </submittedName>
</protein>
<evidence type="ECO:0000313" key="2">
    <source>
        <dbReference type="Proteomes" id="UP001501725"/>
    </source>
</evidence>
<dbReference type="InterPro" id="IPR043129">
    <property type="entry name" value="ATPase_NBD"/>
</dbReference>
<dbReference type="NCBIfam" id="NF007144">
    <property type="entry name" value="PRK09585.2-3"/>
    <property type="match status" value="1"/>
</dbReference>
<keyword evidence="1" id="KW-0808">Transferase</keyword>
<dbReference type="InterPro" id="IPR005338">
    <property type="entry name" value="Anhydro_N_Ac-Mur_kinase"/>
</dbReference>
<comment type="caution">
    <text evidence="1">The sequence shown here is derived from an EMBL/GenBank/DDBJ whole genome shotgun (WGS) entry which is preliminary data.</text>
</comment>
<dbReference type="GO" id="GO:0016301">
    <property type="term" value="F:kinase activity"/>
    <property type="evidence" value="ECO:0007669"/>
    <property type="project" value="UniProtKB-KW"/>
</dbReference>
<name>A0ABP8G8G3_9BACT</name>
<dbReference type="EMBL" id="BAABGY010000001">
    <property type="protein sequence ID" value="GAA4319108.1"/>
    <property type="molecule type" value="Genomic_DNA"/>
</dbReference>
<keyword evidence="1" id="KW-0418">Kinase</keyword>
<dbReference type="PANTHER" id="PTHR30605">
    <property type="entry name" value="ANHYDRO-N-ACETYLMURAMIC ACID KINASE"/>
    <property type="match status" value="1"/>
</dbReference>
<dbReference type="Proteomes" id="UP001501725">
    <property type="component" value="Unassembled WGS sequence"/>
</dbReference>
<sequence length="363" mass="38724">MIYRAIGLMSGSSLDGLDVVCAEFHVNAGHWAWEILAADCLPYSAEWRDRLAGATELSARDYLLLHSEYGRYLGRAVNAFIEQHELHYKIGLIASHGHTTFHLPGSGMTAQLGDGAALAAETALPVVSDLRALDVAFGGQGAPIVPLGESLLFRDYRLFLNLGGIANIAVHDGPPVAWDVCPANRVLNALAQKEGQEYDADGALARSGRLHESLLAQLNELPFYSAPAPKSLANDFGTGTVLPMIEAAGISTADALRTVTEHIALQVARALAGHPFSVPGPKSLLITGGGAFNSFLVERLSELLKPLEVSVQVPEEALVQYKEALIMAALGVLRWRQEYTVLASVTGARRDSIGGALWTGQEA</sequence>
<evidence type="ECO:0000313" key="1">
    <source>
        <dbReference type="EMBL" id="GAA4319108.1"/>
    </source>
</evidence>
<accession>A0ABP8G8G3</accession>
<dbReference type="RefSeq" id="WP_345252924.1">
    <property type="nucleotide sequence ID" value="NZ_BAABGY010000001.1"/>
</dbReference>
<keyword evidence="2" id="KW-1185">Reference proteome</keyword>
<proteinExistence type="predicted"/>
<dbReference type="SUPFAM" id="SSF53067">
    <property type="entry name" value="Actin-like ATPase domain"/>
    <property type="match status" value="1"/>
</dbReference>
<organism evidence="1 2">
    <name type="scientific">Flaviaesturariibacter amylovorans</name>
    <dbReference type="NCBI Taxonomy" id="1084520"/>
    <lineage>
        <taxon>Bacteria</taxon>
        <taxon>Pseudomonadati</taxon>
        <taxon>Bacteroidota</taxon>
        <taxon>Chitinophagia</taxon>
        <taxon>Chitinophagales</taxon>
        <taxon>Chitinophagaceae</taxon>
        <taxon>Flaviaestuariibacter</taxon>
    </lineage>
</organism>
<dbReference type="Gene3D" id="3.30.420.40">
    <property type="match status" value="2"/>
</dbReference>